<dbReference type="PROSITE" id="PS52016">
    <property type="entry name" value="TONB_DEPENDENT_REC_3"/>
    <property type="match status" value="1"/>
</dbReference>
<dbReference type="Gene3D" id="2.40.170.20">
    <property type="entry name" value="TonB-dependent receptor, beta-barrel domain"/>
    <property type="match status" value="1"/>
</dbReference>
<keyword evidence="12 18" id="KW-0675">Receptor</keyword>
<dbReference type="Gene3D" id="2.170.130.10">
    <property type="entry name" value="TonB-dependent receptor, plug domain"/>
    <property type="match status" value="1"/>
</dbReference>
<evidence type="ECO:0000256" key="13">
    <source>
        <dbReference type="ARBA" id="ARBA00023237"/>
    </source>
</evidence>
<dbReference type="Pfam" id="PF07715">
    <property type="entry name" value="Plug"/>
    <property type="match status" value="1"/>
</dbReference>
<feature type="domain" description="TonB-dependent receptor plug" evidence="17">
    <location>
        <begin position="60"/>
        <end position="158"/>
    </location>
</feature>
<accession>A0ABT3IJS6</accession>
<protein>
    <submittedName>
        <fullName evidence="18">TonB-dependent siderophore receptor</fullName>
    </submittedName>
</protein>
<keyword evidence="19" id="KW-1185">Reference proteome</keyword>
<dbReference type="InterPro" id="IPR012910">
    <property type="entry name" value="Plug_dom"/>
</dbReference>
<sequence length="720" mass="82083">MTPTSTLISWLCITVLTIGALPSTGQTHLPQDTTKILKELTVYGQKREIASITKTPTALLDLPISVQLVDKKLIEQQQIMDVRDAIKNVSGITVTGTYGDGYAMFNGRGFSMNFQSNFRRNGMLTPTTGRLYGDNIERIEILKGPASIQYGDVAPGAVMNLVSKKPLDYDYRRFELRLGEYGLMRPSLDLSGALTKDKNLLYRLNTTYESSNSFIDHIKGKSFLIAPTITWKILPNLEWTVELVARNEARTFAAGVVSPDGTFEGLKKIPISHFLGEPGNQHRYNEQSAYSTLHYKLGKNWTLRNTSFYAKANEQEESVFFPNNRADANDSLKRTTEFFQTFTRIYGTTLDLVGRFSTFGVRHDFLLGADYTEWNYRIYYNDALELKPIHIYHPVYAQDVLPKVLGYESDKDKPRQQIKRIGLYAQDQLKFWDNRIHLLLGVRLNRTTRGTAYTAANPAPKDYKDDVQTPLSPRLALLVKPIRNLSVYASYTQSYEQNGWDEITNIMLQPTNAKQIEFGAKANLLQERLGVGVSWFQIDKKNIVGYVYGLEEAPAWSHLYYHKYYKWAMYQGGHHRSKGIELDVNGKITPQLSINLATSFIDATVVEDPAFKKGNQLEGNARQTFNIWASYALDKGALKGLDIGYGFFYKDKFFAATDNLPEQEVRSYWSMDVSAGYTYKSFFTRLNVSNFTNNKGYLARNNLYEPLWVRRAVWSVGVRF</sequence>
<evidence type="ECO:0000256" key="6">
    <source>
        <dbReference type="ARBA" id="ARBA00022692"/>
    </source>
</evidence>
<comment type="similarity">
    <text evidence="2 14 15">Belongs to the TonB-dependent receptor family.</text>
</comment>
<dbReference type="PANTHER" id="PTHR32552">
    <property type="entry name" value="FERRICHROME IRON RECEPTOR-RELATED"/>
    <property type="match status" value="1"/>
</dbReference>
<evidence type="ECO:0000256" key="8">
    <source>
        <dbReference type="ARBA" id="ARBA00023004"/>
    </source>
</evidence>
<name>A0ABT3IJS6_9BACT</name>
<evidence type="ECO:0000256" key="3">
    <source>
        <dbReference type="ARBA" id="ARBA00022448"/>
    </source>
</evidence>
<gene>
    <name evidence="18" type="ORF">OL497_09750</name>
</gene>
<keyword evidence="6 14" id="KW-0812">Transmembrane</keyword>
<evidence type="ECO:0000256" key="5">
    <source>
        <dbReference type="ARBA" id="ARBA00022496"/>
    </source>
</evidence>
<feature type="domain" description="TonB-dependent receptor-like beta-barrel" evidence="16">
    <location>
        <begin position="280"/>
        <end position="690"/>
    </location>
</feature>
<evidence type="ECO:0000313" key="18">
    <source>
        <dbReference type="EMBL" id="MCW3484176.1"/>
    </source>
</evidence>
<evidence type="ECO:0000256" key="2">
    <source>
        <dbReference type="ARBA" id="ARBA00009810"/>
    </source>
</evidence>
<keyword evidence="13 14" id="KW-0998">Cell outer membrane</keyword>
<evidence type="ECO:0000256" key="7">
    <source>
        <dbReference type="ARBA" id="ARBA00022729"/>
    </source>
</evidence>
<reference evidence="18 19" key="1">
    <citation type="submission" date="2022-10" db="EMBL/GenBank/DDBJ databases">
        <title>Chitinophaga nivalis PC15 sp. nov., isolated from Pyeongchang county, South Korea.</title>
        <authorList>
            <person name="Trinh H.N."/>
        </authorList>
    </citation>
    <scope>NUCLEOTIDE SEQUENCE [LARGE SCALE GENOMIC DNA]</scope>
    <source>
        <strain evidence="18 19">PC14</strain>
    </source>
</reference>
<dbReference type="RefSeq" id="WP_264729695.1">
    <property type="nucleotide sequence ID" value="NZ_JAPDNR010000001.1"/>
</dbReference>
<keyword evidence="3 14" id="KW-0813">Transport</keyword>
<comment type="caution">
    <text evidence="18">The sequence shown here is derived from an EMBL/GenBank/DDBJ whole genome shotgun (WGS) entry which is preliminary data.</text>
</comment>
<evidence type="ECO:0000256" key="10">
    <source>
        <dbReference type="ARBA" id="ARBA00023077"/>
    </source>
</evidence>
<keyword evidence="4 14" id="KW-1134">Transmembrane beta strand</keyword>
<dbReference type="InterPro" id="IPR036942">
    <property type="entry name" value="Beta-barrel_TonB_sf"/>
</dbReference>
<keyword evidence="10 15" id="KW-0798">TonB box</keyword>
<evidence type="ECO:0000256" key="4">
    <source>
        <dbReference type="ARBA" id="ARBA00022452"/>
    </source>
</evidence>
<evidence type="ECO:0000259" key="16">
    <source>
        <dbReference type="Pfam" id="PF00593"/>
    </source>
</evidence>
<evidence type="ECO:0000256" key="14">
    <source>
        <dbReference type="PROSITE-ProRule" id="PRU01360"/>
    </source>
</evidence>
<dbReference type="Proteomes" id="UP001207742">
    <property type="component" value="Unassembled WGS sequence"/>
</dbReference>
<keyword evidence="8" id="KW-0408">Iron</keyword>
<dbReference type="InterPro" id="IPR000531">
    <property type="entry name" value="Beta-barrel_TonB"/>
</dbReference>
<evidence type="ECO:0000256" key="9">
    <source>
        <dbReference type="ARBA" id="ARBA00023065"/>
    </source>
</evidence>
<dbReference type="SUPFAM" id="SSF56935">
    <property type="entry name" value="Porins"/>
    <property type="match status" value="1"/>
</dbReference>
<evidence type="ECO:0000313" key="19">
    <source>
        <dbReference type="Proteomes" id="UP001207742"/>
    </source>
</evidence>
<dbReference type="CDD" id="cd01347">
    <property type="entry name" value="ligand_gated_channel"/>
    <property type="match status" value="1"/>
</dbReference>
<evidence type="ECO:0000256" key="1">
    <source>
        <dbReference type="ARBA" id="ARBA00004571"/>
    </source>
</evidence>
<evidence type="ECO:0000256" key="12">
    <source>
        <dbReference type="ARBA" id="ARBA00023170"/>
    </source>
</evidence>
<keyword evidence="5" id="KW-0410">Iron transport</keyword>
<dbReference type="NCBIfam" id="TIGR01783">
    <property type="entry name" value="TonB-siderophor"/>
    <property type="match status" value="1"/>
</dbReference>
<evidence type="ECO:0000256" key="15">
    <source>
        <dbReference type="RuleBase" id="RU003357"/>
    </source>
</evidence>
<organism evidence="18 19">
    <name type="scientific">Chitinophaga nivalis</name>
    <dbReference type="NCBI Taxonomy" id="2991709"/>
    <lineage>
        <taxon>Bacteria</taxon>
        <taxon>Pseudomonadati</taxon>
        <taxon>Bacteroidota</taxon>
        <taxon>Chitinophagia</taxon>
        <taxon>Chitinophagales</taxon>
        <taxon>Chitinophagaceae</taxon>
        <taxon>Chitinophaga</taxon>
    </lineage>
</organism>
<dbReference type="InterPro" id="IPR039426">
    <property type="entry name" value="TonB-dep_rcpt-like"/>
</dbReference>
<dbReference type="Pfam" id="PF00593">
    <property type="entry name" value="TonB_dep_Rec_b-barrel"/>
    <property type="match status" value="1"/>
</dbReference>
<keyword evidence="9" id="KW-0406">Ion transport</keyword>
<comment type="subcellular location">
    <subcellularLocation>
        <location evidence="1 14">Cell outer membrane</location>
        <topology evidence="1 14">Multi-pass membrane protein</topology>
    </subcellularLocation>
</comment>
<dbReference type="PANTHER" id="PTHR32552:SF68">
    <property type="entry name" value="FERRICHROME OUTER MEMBRANE TRANSPORTER_PHAGE RECEPTOR"/>
    <property type="match status" value="1"/>
</dbReference>
<dbReference type="InterPro" id="IPR037066">
    <property type="entry name" value="Plug_dom_sf"/>
</dbReference>
<dbReference type="EMBL" id="JAPDNS010000001">
    <property type="protein sequence ID" value="MCW3484176.1"/>
    <property type="molecule type" value="Genomic_DNA"/>
</dbReference>
<evidence type="ECO:0000259" key="17">
    <source>
        <dbReference type="Pfam" id="PF07715"/>
    </source>
</evidence>
<keyword evidence="7" id="KW-0732">Signal</keyword>
<evidence type="ECO:0000256" key="11">
    <source>
        <dbReference type="ARBA" id="ARBA00023136"/>
    </source>
</evidence>
<keyword evidence="11 14" id="KW-0472">Membrane</keyword>
<proteinExistence type="inferred from homology"/>
<dbReference type="InterPro" id="IPR010105">
    <property type="entry name" value="TonB_sidphr_rcpt"/>
</dbReference>